<evidence type="ECO:0000313" key="3">
    <source>
        <dbReference type="Proteomes" id="UP001054837"/>
    </source>
</evidence>
<dbReference type="Proteomes" id="UP001054837">
    <property type="component" value="Unassembled WGS sequence"/>
</dbReference>
<feature type="region of interest" description="Disordered" evidence="1">
    <location>
        <begin position="112"/>
        <end position="131"/>
    </location>
</feature>
<evidence type="ECO:0000313" key="2">
    <source>
        <dbReference type="EMBL" id="GIY29181.1"/>
    </source>
</evidence>
<gene>
    <name evidence="2" type="ORF">CDAR_588211</name>
</gene>
<feature type="region of interest" description="Disordered" evidence="1">
    <location>
        <begin position="1"/>
        <end position="20"/>
    </location>
</feature>
<evidence type="ECO:0000256" key="1">
    <source>
        <dbReference type="SAM" id="MobiDB-lite"/>
    </source>
</evidence>
<reference evidence="2 3" key="1">
    <citation type="submission" date="2021-06" db="EMBL/GenBank/DDBJ databases">
        <title>Caerostris darwini draft genome.</title>
        <authorList>
            <person name="Kono N."/>
            <person name="Arakawa K."/>
        </authorList>
    </citation>
    <scope>NUCLEOTIDE SEQUENCE [LARGE SCALE GENOMIC DNA]</scope>
</reference>
<organism evidence="2 3">
    <name type="scientific">Caerostris darwini</name>
    <dbReference type="NCBI Taxonomy" id="1538125"/>
    <lineage>
        <taxon>Eukaryota</taxon>
        <taxon>Metazoa</taxon>
        <taxon>Ecdysozoa</taxon>
        <taxon>Arthropoda</taxon>
        <taxon>Chelicerata</taxon>
        <taxon>Arachnida</taxon>
        <taxon>Araneae</taxon>
        <taxon>Araneomorphae</taxon>
        <taxon>Entelegynae</taxon>
        <taxon>Araneoidea</taxon>
        <taxon>Araneidae</taxon>
        <taxon>Caerostris</taxon>
    </lineage>
</organism>
<sequence length="230" mass="26495">MKSLSRNDGNGRKKQRGEKTEIKPSTYRFVFLKHSVNIISPLTCLPELKHSYKVGRKCGKICKSCQGVRKRKKIFRSLLIKDPNSNSKRKTSTKASIVGNTSMIHQLWYSNNNNNNISPTKSHRRKPPCGRKKWANQCYYEVFFKKRWNGKNKQREEKSEIKPSTYRFVFLKHSVNIISPLTCLPELKHSYKVGRECGKICKSCQGVGKRKEEGLSPCSLKKVISTEGLK</sequence>
<feature type="compositionally biased region" description="Basic residues" evidence="1">
    <location>
        <begin position="121"/>
        <end position="131"/>
    </location>
</feature>
<protein>
    <submittedName>
        <fullName evidence="2">Uncharacterized protein</fullName>
    </submittedName>
</protein>
<keyword evidence="3" id="KW-1185">Reference proteome</keyword>
<comment type="caution">
    <text evidence="2">The sequence shown here is derived from an EMBL/GenBank/DDBJ whole genome shotgun (WGS) entry which is preliminary data.</text>
</comment>
<proteinExistence type="predicted"/>
<dbReference type="EMBL" id="BPLQ01007287">
    <property type="protein sequence ID" value="GIY29181.1"/>
    <property type="molecule type" value="Genomic_DNA"/>
</dbReference>
<name>A0AAV4S7Y3_9ARAC</name>
<accession>A0AAV4S7Y3</accession>
<dbReference type="AlphaFoldDB" id="A0AAV4S7Y3"/>